<gene>
    <name evidence="1" type="ORF">R3P38DRAFT_3041995</name>
</gene>
<accession>A0AAW0A7L4</accession>
<keyword evidence="2" id="KW-1185">Reference proteome</keyword>
<dbReference type="Proteomes" id="UP001362999">
    <property type="component" value="Unassembled WGS sequence"/>
</dbReference>
<sequence>MLPDEIISEILSPALKVPDELFSDPSDVSPFATYSPSTSAYLLVCKDWLRVATPLLYHVVVLRSKSQANALEKVLRANPEFGRFIKKLRVEGGYGAAMQTILEAAASTLRDLFLSLGIWSPDSTIGLCKALSRINPHRVIISDPWMHKPLKNKHFQALINTINSCLQTWDIQAINLPYGNEPYWFRANRADEFAQSLAQCASLRIVQISALFDTVPHFIRRLADIPSLQCIDFPVSLRDRARFLIDADPKLKALARYTNNPEFQSHSCDSEGAPSAIGAEITPSLNPDFVPMSSASEMTRNEIWRRVLFFALDVEERRDPEFSPRSNEKYPSRVPILCVSKSFNRLALPYVYDSLRLNSWHKARSVAQQLQQHDNLGSSIHYIFPAETRVNSDAMITILSRATNLRFLYHKTYGAMYALSLATVSILASTAGATLVELHAGLDFAPSSAVLFQPFAQLRVLAIHTADPPTRPNTTVTSSLSESLAPGLDSLRSLRIDGWSIHCLNILKSLSLASLHTLILPRSIGDDTLESFIEFIKMHGERLLHLAVPSDTEGFEDTFELCPNLIDLEFHDEYTLAHSLEAPHTSLTKIIATNLPPKTVELDVEMFPSLKHIELRGFKWPTTERAINQSGCVSIAEALLVGRGIKVTDLTGKEWVPRVKSARGRKR</sequence>
<organism evidence="1 2">
    <name type="scientific">Favolaschia claudopus</name>
    <dbReference type="NCBI Taxonomy" id="2862362"/>
    <lineage>
        <taxon>Eukaryota</taxon>
        <taxon>Fungi</taxon>
        <taxon>Dikarya</taxon>
        <taxon>Basidiomycota</taxon>
        <taxon>Agaricomycotina</taxon>
        <taxon>Agaricomycetes</taxon>
        <taxon>Agaricomycetidae</taxon>
        <taxon>Agaricales</taxon>
        <taxon>Marasmiineae</taxon>
        <taxon>Mycenaceae</taxon>
        <taxon>Favolaschia</taxon>
    </lineage>
</organism>
<protein>
    <submittedName>
        <fullName evidence="1">F-box domain-containing protein</fullName>
    </submittedName>
</protein>
<reference evidence="1 2" key="1">
    <citation type="journal article" date="2024" name="J Genomics">
        <title>Draft genome sequencing and assembly of Favolaschia claudopus CIRM-BRFM 2984 isolated from oak limbs.</title>
        <authorList>
            <person name="Navarro D."/>
            <person name="Drula E."/>
            <person name="Chaduli D."/>
            <person name="Cazenave R."/>
            <person name="Ahrendt S."/>
            <person name="Wang J."/>
            <person name="Lipzen A."/>
            <person name="Daum C."/>
            <person name="Barry K."/>
            <person name="Grigoriev I.V."/>
            <person name="Favel A."/>
            <person name="Rosso M.N."/>
            <person name="Martin F."/>
        </authorList>
    </citation>
    <scope>NUCLEOTIDE SEQUENCE [LARGE SCALE GENOMIC DNA]</scope>
    <source>
        <strain evidence="1 2">CIRM-BRFM 2984</strain>
    </source>
</reference>
<dbReference type="SUPFAM" id="SSF52047">
    <property type="entry name" value="RNI-like"/>
    <property type="match status" value="1"/>
</dbReference>
<name>A0AAW0A7L4_9AGAR</name>
<dbReference type="EMBL" id="JAWWNJ010000079">
    <property type="protein sequence ID" value="KAK7002195.1"/>
    <property type="molecule type" value="Genomic_DNA"/>
</dbReference>
<dbReference type="Gene3D" id="3.80.10.10">
    <property type="entry name" value="Ribonuclease Inhibitor"/>
    <property type="match status" value="1"/>
</dbReference>
<dbReference type="InterPro" id="IPR032675">
    <property type="entry name" value="LRR_dom_sf"/>
</dbReference>
<evidence type="ECO:0000313" key="2">
    <source>
        <dbReference type="Proteomes" id="UP001362999"/>
    </source>
</evidence>
<comment type="caution">
    <text evidence="1">The sequence shown here is derived from an EMBL/GenBank/DDBJ whole genome shotgun (WGS) entry which is preliminary data.</text>
</comment>
<proteinExistence type="predicted"/>
<dbReference type="AlphaFoldDB" id="A0AAW0A7L4"/>
<evidence type="ECO:0000313" key="1">
    <source>
        <dbReference type="EMBL" id="KAK7002195.1"/>
    </source>
</evidence>